<gene>
    <name evidence="2" type="ORF">D9613_004047</name>
</gene>
<evidence type="ECO:0000313" key="2">
    <source>
        <dbReference type="EMBL" id="KAF4611706.1"/>
    </source>
</evidence>
<comment type="caution">
    <text evidence="2">The sequence shown here is derived from an EMBL/GenBank/DDBJ whole genome shotgun (WGS) entry which is preliminary data.</text>
</comment>
<reference evidence="2 3" key="1">
    <citation type="submission" date="2019-12" db="EMBL/GenBank/DDBJ databases">
        <authorList>
            <person name="Floudas D."/>
            <person name="Bentzer J."/>
            <person name="Ahren D."/>
            <person name="Johansson T."/>
            <person name="Persson P."/>
            <person name="Tunlid A."/>
        </authorList>
    </citation>
    <scope>NUCLEOTIDE SEQUENCE [LARGE SCALE GENOMIC DNA]</scope>
    <source>
        <strain evidence="2 3">CBS 102.39</strain>
    </source>
</reference>
<keyword evidence="3" id="KW-1185">Reference proteome</keyword>
<proteinExistence type="predicted"/>
<dbReference type="Proteomes" id="UP000521872">
    <property type="component" value="Unassembled WGS sequence"/>
</dbReference>
<evidence type="ECO:0000256" key="1">
    <source>
        <dbReference type="SAM" id="Coils"/>
    </source>
</evidence>
<sequence>MAFLLALAELEREHVALAIKTKEVEIEKARLAALEKETELATAKARSYEALVQLQQNNPELIEKEIENTQREDMDSIVQSRTNNSAGPAANATRVVDNVAQAGTNNYSSQPTNDTRNPFVDDVVQAGTSNYFGQPTNDTWNMVPAGTNNFATWNSSGLAGPSTSTAAHDTNSYLPYKGSSNGWGYQGAGVDYGLGGANDWRQ</sequence>
<accession>A0A8H4QJ21</accession>
<feature type="coiled-coil region" evidence="1">
    <location>
        <begin position="7"/>
        <end position="51"/>
    </location>
</feature>
<organism evidence="2 3">
    <name type="scientific">Agrocybe pediades</name>
    <dbReference type="NCBI Taxonomy" id="84607"/>
    <lineage>
        <taxon>Eukaryota</taxon>
        <taxon>Fungi</taxon>
        <taxon>Dikarya</taxon>
        <taxon>Basidiomycota</taxon>
        <taxon>Agaricomycotina</taxon>
        <taxon>Agaricomycetes</taxon>
        <taxon>Agaricomycetidae</taxon>
        <taxon>Agaricales</taxon>
        <taxon>Agaricineae</taxon>
        <taxon>Strophariaceae</taxon>
        <taxon>Agrocybe</taxon>
    </lineage>
</organism>
<protein>
    <submittedName>
        <fullName evidence="2">Uncharacterized protein</fullName>
    </submittedName>
</protein>
<dbReference type="EMBL" id="JAACJL010000057">
    <property type="protein sequence ID" value="KAF4611706.1"/>
    <property type="molecule type" value="Genomic_DNA"/>
</dbReference>
<dbReference type="AlphaFoldDB" id="A0A8H4QJ21"/>
<keyword evidence="1" id="KW-0175">Coiled coil</keyword>
<evidence type="ECO:0000313" key="3">
    <source>
        <dbReference type="Proteomes" id="UP000521872"/>
    </source>
</evidence>
<name>A0A8H4QJ21_9AGAR</name>